<evidence type="ECO:0008006" key="3">
    <source>
        <dbReference type="Google" id="ProtNLM"/>
    </source>
</evidence>
<proteinExistence type="predicted"/>
<evidence type="ECO:0000313" key="2">
    <source>
        <dbReference type="Proteomes" id="UP001602119"/>
    </source>
</evidence>
<protein>
    <recommendedName>
        <fullName evidence="3">AAA family ATPase</fullName>
    </recommendedName>
</protein>
<name>A0ABW6VN21_MICFU</name>
<evidence type="ECO:0000313" key="1">
    <source>
        <dbReference type="EMBL" id="MFF4779587.1"/>
    </source>
</evidence>
<dbReference type="EMBL" id="JBIAXI010000056">
    <property type="protein sequence ID" value="MFF4779587.1"/>
    <property type="molecule type" value="Genomic_DNA"/>
</dbReference>
<gene>
    <name evidence="1" type="ORF">ACFY05_42915</name>
</gene>
<dbReference type="RefSeq" id="WP_387348390.1">
    <property type="nucleotide sequence ID" value="NZ_JBIAXI010000056.1"/>
</dbReference>
<sequence length="416" mass="46214">MEQTDLSSAHIELFRNGEWRSADSVVEKLQEELRRLRAALQREVREQVDEARSRELTQLRDEYAEVTAAAHLIDQDMSISEAQLTVLDRRLDGLSEERDRNSDIRTLVRLGSQTAAQHIADHNCPTCQQPLDGLESEHLGPTLSVDDTISLLNSQINTTKKMRDQAQVAVEYSASAFAALQRQADQLRVRIRALEADLLEPVAEVSQADIAARITLELQLEEIGRVQDKFAEGIFTLEELATRIASARNEINALPEGIPDSDVLLIDEVSQTMTRYLKDSRFRSYSPSQVHLDRDSLRPTREGFDIDIDVSASDVVRMKIAYLEAVRSVGMSVGPHPGILVLDEPRQQDIDPSDFGTILRYLGVAAKGTGQIIVTSATPKGELDRLLRGTQATNVELGDQKLLQADRSVDALDAGV</sequence>
<comment type="caution">
    <text evidence="1">The sequence shown here is derived from an EMBL/GenBank/DDBJ whole genome shotgun (WGS) entry which is preliminary data.</text>
</comment>
<reference evidence="1 2" key="1">
    <citation type="submission" date="2024-10" db="EMBL/GenBank/DDBJ databases">
        <title>The Natural Products Discovery Center: Release of the First 8490 Sequenced Strains for Exploring Actinobacteria Biosynthetic Diversity.</title>
        <authorList>
            <person name="Kalkreuter E."/>
            <person name="Kautsar S.A."/>
            <person name="Yang D."/>
            <person name="Bader C.D."/>
            <person name="Teijaro C.N."/>
            <person name="Fluegel L."/>
            <person name="Davis C.M."/>
            <person name="Simpson J.R."/>
            <person name="Lauterbach L."/>
            <person name="Steele A.D."/>
            <person name="Gui C."/>
            <person name="Meng S."/>
            <person name="Li G."/>
            <person name="Viehrig K."/>
            <person name="Ye F."/>
            <person name="Su P."/>
            <person name="Kiefer A.F."/>
            <person name="Nichols A."/>
            <person name="Cepeda A.J."/>
            <person name="Yan W."/>
            <person name="Fan B."/>
            <person name="Jiang Y."/>
            <person name="Adhikari A."/>
            <person name="Zheng C.-J."/>
            <person name="Schuster L."/>
            <person name="Cowan T.M."/>
            <person name="Smanski M.J."/>
            <person name="Chevrette M.G."/>
            <person name="De Carvalho L.P.S."/>
            <person name="Shen B."/>
        </authorList>
    </citation>
    <scope>NUCLEOTIDE SEQUENCE [LARGE SCALE GENOMIC DNA]</scope>
    <source>
        <strain evidence="1 2">NPDC001281</strain>
    </source>
</reference>
<dbReference type="Proteomes" id="UP001602119">
    <property type="component" value="Unassembled WGS sequence"/>
</dbReference>
<keyword evidence="2" id="KW-1185">Reference proteome</keyword>
<accession>A0ABW6VN21</accession>
<organism evidence="1 2">
    <name type="scientific">Microtetraspora fusca</name>
    <dbReference type="NCBI Taxonomy" id="1997"/>
    <lineage>
        <taxon>Bacteria</taxon>
        <taxon>Bacillati</taxon>
        <taxon>Actinomycetota</taxon>
        <taxon>Actinomycetes</taxon>
        <taxon>Streptosporangiales</taxon>
        <taxon>Streptosporangiaceae</taxon>
        <taxon>Microtetraspora</taxon>
    </lineage>
</organism>